<evidence type="ECO:0000313" key="2">
    <source>
        <dbReference type="Proteomes" id="UP001162501"/>
    </source>
</evidence>
<organism evidence="1 2">
    <name type="scientific">Rangifer tarandus platyrhynchus</name>
    <name type="common">Svalbard reindeer</name>
    <dbReference type="NCBI Taxonomy" id="3082113"/>
    <lineage>
        <taxon>Eukaryota</taxon>
        <taxon>Metazoa</taxon>
        <taxon>Chordata</taxon>
        <taxon>Craniata</taxon>
        <taxon>Vertebrata</taxon>
        <taxon>Euteleostomi</taxon>
        <taxon>Mammalia</taxon>
        <taxon>Eutheria</taxon>
        <taxon>Laurasiatheria</taxon>
        <taxon>Artiodactyla</taxon>
        <taxon>Ruminantia</taxon>
        <taxon>Pecora</taxon>
        <taxon>Cervidae</taxon>
        <taxon>Odocoileinae</taxon>
        <taxon>Rangifer</taxon>
    </lineage>
</organism>
<dbReference type="Proteomes" id="UP001162501">
    <property type="component" value="Chromosome 16"/>
</dbReference>
<sequence>MDRPGEAPQLDGSLAPPTQASASPDTYWWLPGERLGGRDPGICPGVGLTELLMEDLVALQQGLEAQKLPFSATGGLVVPSDESRSGWRPGKQDISSSIHCPCRNIGRPSFCRQLAQGLTTAQPLGSPQFQLSLLPATPVLSAALSS</sequence>
<accession>A0AC59YJ89</accession>
<reference evidence="1" key="1">
    <citation type="submission" date="2023-05" db="EMBL/GenBank/DDBJ databases">
        <authorList>
            <consortium name="ELIXIR-Norway"/>
        </authorList>
    </citation>
    <scope>NUCLEOTIDE SEQUENCE</scope>
</reference>
<dbReference type="EMBL" id="OX596100">
    <property type="protein sequence ID" value="CAM9750172.1"/>
    <property type="molecule type" value="Genomic_DNA"/>
</dbReference>
<gene>
    <name evidence="1" type="ORF">MRATA1EN22A_LOCUS6935</name>
</gene>
<protein>
    <submittedName>
        <fullName evidence="1">Uncharacterized protein</fullName>
    </submittedName>
</protein>
<proteinExistence type="predicted"/>
<reference evidence="1" key="2">
    <citation type="submission" date="2025-03" db="EMBL/GenBank/DDBJ databases">
        <authorList>
            <consortium name="ELIXIR-Norway"/>
            <consortium name="Elixir Norway"/>
        </authorList>
    </citation>
    <scope>NUCLEOTIDE SEQUENCE</scope>
</reference>
<evidence type="ECO:0000313" key="1">
    <source>
        <dbReference type="EMBL" id="CAM9750172.1"/>
    </source>
</evidence>
<name>A0AC59YJ89_RANTA</name>